<reference evidence="2" key="1">
    <citation type="journal article" date="2019" name="Int. J. Syst. Evol. Microbiol.">
        <title>The Global Catalogue of Microorganisms (GCM) 10K type strain sequencing project: providing services to taxonomists for standard genome sequencing and annotation.</title>
        <authorList>
            <consortium name="The Broad Institute Genomics Platform"/>
            <consortium name="The Broad Institute Genome Sequencing Center for Infectious Disease"/>
            <person name="Wu L."/>
            <person name="Ma J."/>
        </authorList>
    </citation>
    <scope>NUCLEOTIDE SEQUENCE [LARGE SCALE GENOMIC DNA]</scope>
    <source>
        <strain evidence="2">KCTC 23314</strain>
    </source>
</reference>
<dbReference type="InterPro" id="IPR024078">
    <property type="entry name" value="LmbE-like_dom_sf"/>
</dbReference>
<dbReference type="Gene3D" id="3.40.50.10320">
    <property type="entry name" value="LmbE-like"/>
    <property type="match status" value="1"/>
</dbReference>
<comment type="caution">
    <text evidence="1">The sequence shown here is derived from an EMBL/GenBank/DDBJ whole genome shotgun (WGS) entry which is preliminary data.</text>
</comment>
<evidence type="ECO:0008006" key="3">
    <source>
        <dbReference type="Google" id="ProtNLM"/>
    </source>
</evidence>
<gene>
    <name evidence="1" type="ORF">GCM10007320_64940</name>
</gene>
<dbReference type="Proteomes" id="UP000626210">
    <property type="component" value="Unassembled WGS sequence"/>
</dbReference>
<dbReference type="RefSeq" id="WP_189691003.1">
    <property type="nucleotide sequence ID" value="NZ_BMYK01000049.1"/>
</dbReference>
<protein>
    <recommendedName>
        <fullName evidence="3">PIG-L family deacetylase</fullName>
    </recommendedName>
</protein>
<evidence type="ECO:0000313" key="1">
    <source>
        <dbReference type="EMBL" id="GHD04236.1"/>
    </source>
</evidence>
<evidence type="ECO:0000313" key="2">
    <source>
        <dbReference type="Proteomes" id="UP000626210"/>
    </source>
</evidence>
<sequence>MDTVSERRIEGEGTAEADWRTWLHGQPLARVQAAQPVSPLQRAVVVAPHPDDEVLMVGGLLAALAQLQGRTVVVAVTDGEASHAGSRRWTPAALARRRSEETDTALGLLGVRAGILRLGLGDGQVAARAGRLARRLQALLTPDDVVFTTWAFDGHPDHEACARAARAAPPCAAPACMRSGLGLALGPGRHAAHALGPRPAAGAAGRAAGAQARGRAGLSLAMAPRPRSPAHAGAAAATARVQRPFELLFA</sequence>
<accession>A0ABQ3GF78</accession>
<proteinExistence type="predicted"/>
<dbReference type="PANTHER" id="PTHR12993:SF29">
    <property type="entry name" value="BLR3841 PROTEIN"/>
    <property type="match status" value="1"/>
</dbReference>
<dbReference type="SUPFAM" id="SSF102588">
    <property type="entry name" value="LmbE-like"/>
    <property type="match status" value="1"/>
</dbReference>
<dbReference type="PANTHER" id="PTHR12993">
    <property type="entry name" value="N-ACETYLGLUCOSAMINYL-PHOSPHATIDYLINOSITOL DE-N-ACETYLASE-RELATED"/>
    <property type="match status" value="1"/>
</dbReference>
<dbReference type="EMBL" id="BMYK01000049">
    <property type="protein sequence ID" value="GHD04236.1"/>
    <property type="molecule type" value="Genomic_DNA"/>
</dbReference>
<organism evidence="1 2">
    <name type="scientific">Pseudorhodoferax aquiterrae</name>
    <dbReference type="NCBI Taxonomy" id="747304"/>
    <lineage>
        <taxon>Bacteria</taxon>
        <taxon>Pseudomonadati</taxon>
        <taxon>Pseudomonadota</taxon>
        <taxon>Betaproteobacteria</taxon>
        <taxon>Burkholderiales</taxon>
        <taxon>Comamonadaceae</taxon>
    </lineage>
</organism>
<name>A0ABQ3GF78_9BURK</name>
<dbReference type="Pfam" id="PF02585">
    <property type="entry name" value="PIG-L"/>
    <property type="match status" value="1"/>
</dbReference>
<dbReference type="InterPro" id="IPR003737">
    <property type="entry name" value="GlcNAc_PI_deacetylase-related"/>
</dbReference>
<keyword evidence="2" id="KW-1185">Reference proteome</keyword>